<dbReference type="Pfam" id="PF23023">
    <property type="entry name" value="Anti-Pycsar_Apyc1"/>
    <property type="match status" value="1"/>
</dbReference>
<organism evidence="2 3">
    <name type="scientific">Candidatus Saccharicenans subterraneus</name>
    <dbReference type="NCBI Taxonomy" id="2508984"/>
    <lineage>
        <taxon>Bacteria</taxon>
        <taxon>Candidatus Aminicenantota</taxon>
        <taxon>Candidatus Aminicenantia</taxon>
        <taxon>Candidatus Aminicenantales</taxon>
        <taxon>Candidatus Saccharicenantaceae</taxon>
        <taxon>Candidatus Saccharicenans</taxon>
    </lineage>
</organism>
<evidence type="ECO:0000313" key="3">
    <source>
        <dbReference type="Proteomes" id="UP000257323"/>
    </source>
</evidence>
<gene>
    <name evidence="2" type="ORF">OP8BY_0674</name>
</gene>
<dbReference type="AlphaFoldDB" id="A0A3E2BJX6"/>
<dbReference type="CDD" id="cd16272">
    <property type="entry name" value="RNaseZ_MBL-fold"/>
    <property type="match status" value="1"/>
</dbReference>
<dbReference type="Gene3D" id="3.60.15.10">
    <property type="entry name" value="Ribonuclease Z/Hydroxyacylglutathione hydrolase-like"/>
    <property type="match status" value="1"/>
</dbReference>
<protein>
    <submittedName>
        <fullName evidence="2">Ribonuclease Z</fullName>
    </submittedName>
</protein>
<sequence>MIYSLKFFIKSFLLNYERPVMKIIFLGTGGAVPTATRDNTSFLLEAGRELWLVDCPGSLTQKIIRAGQKPPQVSAIFISHIHADHVYGLPAFVHSLMLEEKTVQLFGSAETVEFCLGLLDLFGLRKEKISYRLKPVVLAPGLKIELSRGLAVTGWPVPHHSSSLALDFETPEGRVVYSGDTPIHQPLFEHAAGADCLIHDCSTPSRYLDELPFLRTMHSNSLELGRAAAGAGLGALVPCHFFSDLDFSPEEVETEIRQNYSGRLFIPEDFSCLELEP</sequence>
<evidence type="ECO:0000313" key="2">
    <source>
        <dbReference type="EMBL" id="RFT15043.1"/>
    </source>
</evidence>
<dbReference type="InterPro" id="IPR001279">
    <property type="entry name" value="Metallo-B-lactamas"/>
</dbReference>
<name>A0A3E2BJX6_9BACT</name>
<dbReference type="Proteomes" id="UP000257323">
    <property type="component" value="Unassembled WGS sequence"/>
</dbReference>
<dbReference type="GO" id="GO:0042781">
    <property type="term" value="F:3'-tRNA processing endoribonuclease activity"/>
    <property type="evidence" value="ECO:0007669"/>
    <property type="project" value="TreeGrafter"/>
</dbReference>
<dbReference type="SUPFAM" id="SSF56281">
    <property type="entry name" value="Metallo-hydrolase/oxidoreductase"/>
    <property type="match status" value="1"/>
</dbReference>
<dbReference type="InterPro" id="IPR036866">
    <property type="entry name" value="RibonucZ/Hydroxyglut_hydro"/>
</dbReference>
<comment type="caution">
    <text evidence="2">The sequence shown here is derived from an EMBL/GenBank/DDBJ whole genome shotgun (WGS) entry which is preliminary data.</text>
</comment>
<dbReference type="PANTHER" id="PTHR46018:SF2">
    <property type="entry name" value="ZINC PHOSPHODIESTERASE ELAC PROTEIN 1"/>
    <property type="match status" value="1"/>
</dbReference>
<dbReference type="SMART" id="SM00849">
    <property type="entry name" value="Lactamase_B"/>
    <property type="match status" value="1"/>
</dbReference>
<dbReference type="EMBL" id="QUAH01000013">
    <property type="protein sequence ID" value="RFT15043.1"/>
    <property type="molecule type" value="Genomic_DNA"/>
</dbReference>
<proteinExistence type="predicted"/>
<evidence type="ECO:0000259" key="1">
    <source>
        <dbReference type="SMART" id="SM00849"/>
    </source>
</evidence>
<accession>A0A3E2BJX6</accession>
<reference evidence="2 3" key="1">
    <citation type="submission" date="2018-08" db="EMBL/GenBank/DDBJ databases">
        <title>Genome analysis of the thermophilic bacterium of the candidate phylum Aminicenantes from deep subsurface aquifer revealed its physiology and ecological role.</title>
        <authorList>
            <person name="Kadnikov V.V."/>
            <person name="Mardanov A.V."/>
            <person name="Beletsky A.V."/>
            <person name="Karnachuk O.V."/>
            <person name="Ravin N.V."/>
        </authorList>
    </citation>
    <scope>NUCLEOTIDE SEQUENCE [LARGE SCALE GENOMIC DNA]</scope>
    <source>
        <strain evidence="2">BY38</strain>
    </source>
</reference>
<feature type="domain" description="Metallo-beta-lactamase" evidence="1">
    <location>
        <begin position="38"/>
        <end position="240"/>
    </location>
</feature>
<dbReference type="PANTHER" id="PTHR46018">
    <property type="entry name" value="ZINC PHOSPHODIESTERASE ELAC PROTEIN 1"/>
    <property type="match status" value="1"/>
</dbReference>